<dbReference type="EMBL" id="KZ303506">
    <property type="protein sequence ID" value="PIA15528.1"/>
    <property type="molecule type" value="Genomic_DNA"/>
</dbReference>
<dbReference type="AlphaFoldDB" id="A0A2G5B940"/>
<accession>A0A2G5B940</accession>
<proteinExistence type="predicted"/>
<name>A0A2G5B940_COERN</name>
<organism evidence="1 2">
    <name type="scientific">Coemansia reversa (strain ATCC 12441 / NRRL 1564)</name>
    <dbReference type="NCBI Taxonomy" id="763665"/>
    <lineage>
        <taxon>Eukaryota</taxon>
        <taxon>Fungi</taxon>
        <taxon>Fungi incertae sedis</taxon>
        <taxon>Zoopagomycota</taxon>
        <taxon>Kickxellomycotina</taxon>
        <taxon>Kickxellomycetes</taxon>
        <taxon>Kickxellales</taxon>
        <taxon>Kickxellaceae</taxon>
        <taxon>Coemansia</taxon>
    </lineage>
</organism>
<evidence type="ECO:0000313" key="2">
    <source>
        <dbReference type="Proteomes" id="UP000242474"/>
    </source>
</evidence>
<keyword evidence="2" id="KW-1185">Reference proteome</keyword>
<dbReference type="Proteomes" id="UP000242474">
    <property type="component" value="Unassembled WGS sequence"/>
</dbReference>
<sequence>MVFFSDAKLIKTFEKSDICKGKILIPILETTFKITLRENFELEYPAYYFIPYWNINGGTESFSIFNEMNVLEYLKYEPNKQVPGFEPEEDKKNSNLPPEIKRRNAIQAAIKEIKDLQEFVTNENPENDAATVLERLLTNTNTPERLPEAILPPEKPIRAKL</sequence>
<evidence type="ECO:0000313" key="1">
    <source>
        <dbReference type="EMBL" id="PIA15528.1"/>
    </source>
</evidence>
<protein>
    <submittedName>
        <fullName evidence="1">Uncharacterized protein</fullName>
    </submittedName>
</protein>
<reference evidence="1 2" key="1">
    <citation type="journal article" date="2015" name="Genome Biol. Evol.">
        <title>Phylogenomic analyses indicate that early fungi evolved digesting cell walls of algal ancestors of land plants.</title>
        <authorList>
            <person name="Chang Y."/>
            <person name="Wang S."/>
            <person name="Sekimoto S."/>
            <person name="Aerts A.L."/>
            <person name="Choi C."/>
            <person name="Clum A."/>
            <person name="LaButti K.M."/>
            <person name="Lindquist E.A."/>
            <person name="Yee Ngan C."/>
            <person name="Ohm R.A."/>
            <person name="Salamov A.A."/>
            <person name="Grigoriev I.V."/>
            <person name="Spatafora J.W."/>
            <person name="Berbee M.L."/>
        </authorList>
    </citation>
    <scope>NUCLEOTIDE SEQUENCE [LARGE SCALE GENOMIC DNA]</scope>
    <source>
        <strain evidence="1 2">NRRL 1564</strain>
    </source>
</reference>
<gene>
    <name evidence="1" type="ORF">COEREDRAFT_87720</name>
</gene>